<dbReference type="Proteomes" id="UP000323819">
    <property type="component" value="Unassembled WGS sequence"/>
</dbReference>
<evidence type="ECO:0000313" key="1">
    <source>
        <dbReference type="EMBL" id="TXX67131.1"/>
    </source>
</evidence>
<accession>A0ABD7SRJ7</accession>
<sequence length="204" mass="23837">MAKKRIKNTYRVAGRSFKTEEVRLLLSNQLDTLVEPIKLPISNITGIGSLHDWQVVTESNVKPILANDPFSGHFPFLTQNGHKIKCKPELTIGDYIYVREAFATLGYNYEEVSALNSVSIFEVRFRASENPKLAFEKDWEVRGYKWKTPLQMPRNISRITLKINHVEPIEKDGKFYWKYKFDIIFENVDKHIQFDNVPVFKKII</sequence>
<organism evidence="1 2">
    <name type="scientific">Vibrio cholerae</name>
    <dbReference type="NCBI Taxonomy" id="666"/>
    <lineage>
        <taxon>Bacteria</taxon>
        <taxon>Pseudomonadati</taxon>
        <taxon>Pseudomonadota</taxon>
        <taxon>Gammaproteobacteria</taxon>
        <taxon>Vibrionales</taxon>
        <taxon>Vibrionaceae</taxon>
        <taxon>Vibrio</taxon>
    </lineage>
</organism>
<name>A0ABD7SRJ7_VIBCL</name>
<dbReference type="AlphaFoldDB" id="A0ABD7SRJ7"/>
<gene>
    <name evidence="1" type="ORF">FXF03_00770</name>
</gene>
<dbReference type="RefSeq" id="WP_119299084.1">
    <property type="nucleotide sequence ID" value="NZ_JAANNJ010000015.1"/>
</dbReference>
<reference evidence="1 2" key="1">
    <citation type="submission" date="2019-06" db="EMBL/GenBank/DDBJ databases">
        <title>Vibrio cholerae phylogeny based on whole-genome sequencing reveals genetic diversity and population strucutre.</title>
        <authorList>
            <person name="Zhiqiu Y."/>
            <person name="Bin L."/>
            <person name="Lingyan J."/>
        </authorList>
    </citation>
    <scope>NUCLEOTIDE SEQUENCE [LARGE SCALE GENOMIC DNA]</scope>
    <source>
        <strain evidence="1 2">N2814</strain>
    </source>
</reference>
<evidence type="ECO:0000313" key="2">
    <source>
        <dbReference type="Proteomes" id="UP000323819"/>
    </source>
</evidence>
<proteinExistence type="predicted"/>
<dbReference type="EMBL" id="VSIJ01000005">
    <property type="protein sequence ID" value="TXX67131.1"/>
    <property type="molecule type" value="Genomic_DNA"/>
</dbReference>
<protein>
    <submittedName>
        <fullName evidence="1">Uncharacterized protein</fullName>
    </submittedName>
</protein>
<comment type="caution">
    <text evidence="1">The sequence shown here is derived from an EMBL/GenBank/DDBJ whole genome shotgun (WGS) entry which is preliminary data.</text>
</comment>